<proteinExistence type="inferred from homology"/>
<dbReference type="Pfam" id="PF02720">
    <property type="entry name" value="DUF222"/>
    <property type="match status" value="1"/>
</dbReference>
<dbReference type="GO" id="GO:0003676">
    <property type="term" value="F:nucleic acid binding"/>
    <property type="evidence" value="ECO:0007669"/>
    <property type="project" value="InterPro"/>
</dbReference>
<evidence type="ECO:0000313" key="3">
    <source>
        <dbReference type="EMBL" id="SDM24504.1"/>
    </source>
</evidence>
<feature type="domain" description="HNH nuclease" evidence="2">
    <location>
        <begin position="331"/>
        <end position="383"/>
    </location>
</feature>
<dbReference type="InterPro" id="IPR003870">
    <property type="entry name" value="DUF222"/>
</dbReference>
<dbReference type="InterPro" id="IPR003615">
    <property type="entry name" value="HNH_nuc"/>
</dbReference>
<keyword evidence="3" id="KW-0378">Hydrolase</keyword>
<dbReference type="InterPro" id="IPR002711">
    <property type="entry name" value="HNH"/>
</dbReference>
<keyword evidence="3" id="KW-0540">Nuclease</keyword>
<reference evidence="3 4" key="1">
    <citation type="submission" date="2016-10" db="EMBL/GenBank/DDBJ databases">
        <authorList>
            <person name="de Groot N.N."/>
        </authorList>
    </citation>
    <scope>NUCLEOTIDE SEQUENCE [LARGE SCALE GENOMIC DNA]</scope>
    <source>
        <strain evidence="3 4">DSM 44149</strain>
    </source>
</reference>
<dbReference type="EMBL" id="LT629701">
    <property type="protein sequence ID" value="SDM24504.1"/>
    <property type="molecule type" value="Genomic_DNA"/>
</dbReference>
<sequence>MSIFHFETMEESRKGVNVVNPKALIHLMKRHLAQADDYKATGDGLVERMKDWETVAALVLAAATDTATEAESQGLHTAHSCKNLAVLLRSKVKLEPAEAQRRARLVHELPALPATRERMYAGEISGRHALVIADAVNRIPSERKDEAEQYLARVASTMHSRDLMLAGKYLRSVLDPDGTFRDEQEAVARRELRMASDQDGSLHLKGVFPLIAGQKIKAVLDALAKPRTVDGEKDPRTAGQRYADAFEEVIDLAMATGDLPETGGRRPTVVVTMDFERLLAMLGSGSTATGDAVSAGLVRQMCCDAGILPTVLGGDSEPLDLGRERRTASVAQRKALAVRDKGCAFPGCDRPPGWTEAHHVWHWIDGGPTDLDNLVLLCVHHHHVMHEQEWRIVFEHGIPSFIPPRWIDTEQKPLRNIRVDYPLAL</sequence>
<dbReference type="SMART" id="SM00507">
    <property type="entry name" value="HNHc"/>
    <property type="match status" value="1"/>
</dbReference>
<dbReference type="Proteomes" id="UP000183376">
    <property type="component" value="Chromosome I"/>
</dbReference>
<dbReference type="AlphaFoldDB" id="A0A1G9RMS4"/>
<gene>
    <name evidence="3" type="ORF">SAMN04489726_0562</name>
</gene>
<protein>
    <submittedName>
        <fullName evidence="3">HNH endonuclease</fullName>
    </submittedName>
</protein>
<evidence type="ECO:0000313" key="4">
    <source>
        <dbReference type="Proteomes" id="UP000183376"/>
    </source>
</evidence>
<evidence type="ECO:0000259" key="2">
    <source>
        <dbReference type="SMART" id="SM00507"/>
    </source>
</evidence>
<dbReference type="CDD" id="cd00085">
    <property type="entry name" value="HNHc"/>
    <property type="match status" value="1"/>
</dbReference>
<accession>A0A1G9RMS4</accession>
<dbReference type="STRING" id="211114.SAMN04489726_0562"/>
<dbReference type="GO" id="GO:0008270">
    <property type="term" value="F:zinc ion binding"/>
    <property type="evidence" value="ECO:0007669"/>
    <property type="project" value="InterPro"/>
</dbReference>
<comment type="similarity">
    <text evidence="1">Belongs to the Rv1128c/1148c/1588c/1702c/1945/3466 family.</text>
</comment>
<keyword evidence="3" id="KW-0255">Endonuclease</keyword>
<dbReference type="Pfam" id="PF01844">
    <property type="entry name" value="HNH"/>
    <property type="match status" value="1"/>
</dbReference>
<dbReference type="eggNOG" id="COG1403">
    <property type="taxonomic scope" value="Bacteria"/>
</dbReference>
<name>A0A1G9RMS4_ALLAB</name>
<evidence type="ECO:0000256" key="1">
    <source>
        <dbReference type="ARBA" id="ARBA00023450"/>
    </source>
</evidence>
<keyword evidence="4" id="KW-1185">Reference proteome</keyword>
<organism evidence="3 4">
    <name type="scientific">Allokutzneria albata</name>
    <name type="common">Kibdelosporangium albatum</name>
    <dbReference type="NCBI Taxonomy" id="211114"/>
    <lineage>
        <taxon>Bacteria</taxon>
        <taxon>Bacillati</taxon>
        <taxon>Actinomycetota</taxon>
        <taxon>Actinomycetes</taxon>
        <taxon>Pseudonocardiales</taxon>
        <taxon>Pseudonocardiaceae</taxon>
        <taxon>Allokutzneria</taxon>
    </lineage>
</organism>
<dbReference type="GO" id="GO:0004519">
    <property type="term" value="F:endonuclease activity"/>
    <property type="evidence" value="ECO:0007669"/>
    <property type="project" value="UniProtKB-KW"/>
</dbReference>
<dbReference type="Gene3D" id="1.10.30.50">
    <property type="match status" value="1"/>
</dbReference>